<organism evidence="4 5">
    <name type="scientific">Caenorhabditis nigoni</name>
    <dbReference type="NCBI Taxonomy" id="1611254"/>
    <lineage>
        <taxon>Eukaryota</taxon>
        <taxon>Metazoa</taxon>
        <taxon>Ecdysozoa</taxon>
        <taxon>Nematoda</taxon>
        <taxon>Chromadorea</taxon>
        <taxon>Rhabditida</taxon>
        <taxon>Rhabditina</taxon>
        <taxon>Rhabditomorpha</taxon>
        <taxon>Rhabditoidea</taxon>
        <taxon>Rhabditidae</taxon>
        <taxon>Peloderinae</taxon>
        <taxon>Caenorhabditis</taxon>
    </lineage>
</organism>
<reference evidence="5" key="1">
    <citation type="submission" date="2017-10" db="EMBL/GenBank/DDBJ databases">
        <title>Rapid genome shrinkage in a self-fertile nematode reveals novel sperm competition proteins.</title>
        <authorList>
            <person name="Yin D."/>
            <person name="Schwarz E.M."/>
            <person name="Thomas C.G."/>
            <person name="Felde R.L."/>
            <person name="Korf I.F."/>
            <person name="Cutter A.D."/>
            <person name="Schartner C.M."/>
            <person name="Ralston E.J."/>
            <person name="Meyer B.J."/>
            <person name="Haag E.S."/>
        </authorList>
    </citation>
    <scope>NUCLEOTIDE SEQUENCE [LARGE SCALE GENOMIC DNA]</scope>
    <source>
        <strain evidence="5">JU1422</strain>
    </source>
</reference>
<feature type="domain" description="Hikeshi-like N-terminal" evidence="2">
    <location>
        <begin position="8"/>
        <end position="130"/>
    </location>
</feature>
<dbReference type="EMBL" id="PDUG01000004">
    <property type="protein sequence ID" value="PIC36936.1"/>
    <property type="molecule type" value="Genomic_DNA"/>
</dbReference>
<evidence type="ECO:0000259" key="2">
    <source>
        <dbReference type="Pfam" id="PF05603"/>
    </source>
</evidence>
<dbReference type="Pfam" id="PF05603">
    <property type="entry name" value="Hikeshi-like_N"/>
    <property type="match status" value="1"/>
</dbReference>
<evidence type="ECO:0000313" key="5">
    <source>
        <dbReference type="Proteomes" id="UP000230233"/>
    </source>
</evidence>
<protein>
    <submittedName>
        <fullName evidence="4">Uncharacterized protein</fullName>
    </submittedName>
</protein>
<evidence type="ECO:0000313" key="4">
    <source>
        <dbReference type="EMBL" id="PIC36936.1"/>
    </source>
</evidence>
<accession>A0A2G5UCF4</accession>
<dbReference type="PANTHER" id="PTHR12925">
    <property type="entry name" value="HIKESHI FAMILY MEMBER"/>
    <property type="match status" value="1"/>
</dbReference>
<comment type="caution">
    <text evidence="4">The sequence shown here is derived from an EMBL/GenBank/DDBJ whole genome shotgun (WGS) entry which is preliminary data.</text>
</comment>
<dbReference type="PANTHER" id="PTHR12925:SF0">
    <property type="entry name" value="PROTEIN HIKESHI"/>
    <property type="match status" value="1"/>
</dbReference>
<dbReference type="Pfam" id="PF21057">
    <property type="entry name" value="Hikeshi-like_C"/>
    <property type="match status" value="1"/>
</dbReference>
<dbReference type="Proteomes" id="UP000230233">
    <property type="component" value="Chromosome IV"/>
</dbReference>
<evidence type="ECO:0000259" key="3">
    <source>
        <dbReference type="Pfam" id="PF21057"/>
    </source>
</evidence>
<dbReference type="InterPro" id="IPR048364">
    <property type="entry name" value="Hikeshi-like_C"/>
</dbReference>
<dbReference type="AlphaFoldDB" id="A0A2G5UCF4"/>
<dbReference type="InterPro" id="IPR008493">
    <property type="entry name" value="Hikeshi-like_N"/>
</dbReference>
<keyword evidence="5" id="KW-1185">Reference proteome</keyword>
<name>A0A2G5UCF4_9PELO</name>
<sequence>MSGIFGVIVSGRTPIEVQPVSDSEFSCEILNADAINHVVVFLTGAQPFPEGVGGSVYIRWPTQDGGNWHYLGFICNQKPSAIFKVAQLHKSDASHSNVFGGQQMMLYSSGSAQIGINAEPLSIIEGRQAVEGTQASQQSTLVEFAEKMIRNLINHTESFSIRLPDPSSITGGTQEYIPVTAFQSWYNSFSRRFAANPYFWRALNNS</sequence>
<comment type="similarity">
    <text evidence="1">Belongs to the OPI10 family.</text>
</comment>
<dbReference type="GO" id="GO:0030544">
    <property type="term" value="F:Hsp70 protein binding"/>
    <property type="evidence" value="ECO:0007669"/>
    <property type="project" value="TreeGrafter"/>
</dbReference>
<dbReference type="GO" id="GO:0005634">
    <property type="term" value="C:nucleus"/>
    <property type="evidence" value="ECO:0007669"/>
    <property type="project" value="TreeGrafter"/>
</dbReference>
<proteinExistence type="inferred from homology"/>
<dbReference type="STRING" id="1611254.A0A2G5UCF4"/>
<feature type="domain" description="Hikeshi-like C-terminal" evidence="3">
    <location>
        <begin position="140"/>
        <end position="201"/>
    </location>
</feature>
<evidence type="ECO:0000256" key="1">
    <source>
        <dbReference type="ARBA" id="ARBA00006623"/>
    </source>
</evidence>
<dbReference type="GO" id="GO:0061608">
    <property type="term" value="F:nuclear import signal receptor activity"/>
    <property type="evidence" value="ECO:0007669"/>
    <property type="project" value="TreeGrafter"/>
</dbReference>
<dbReference type="OrthoDB" id="10248398at2759"/>
<gene>
    <name evidence="4" type="primary">Cni-F42A6.6</name>
    <name evidence="4" type="synonym">Cnig_chr_IV.g15747</name>
    <name evidence="4" type="ORF">B9Z55_015747</name>
</gene>
<dbReference type="InterPro" id="IPR031318">
    <property type="entry name" value="OPI10"/>
</dbReference>
<dbReference type="GO" id="GO:0005829">
    <property type="term" value="C:cytosol"/>
    <property type="evidence" value="ECO:0007669"/>
    <property type="project" value="TreeGrafter"/>
</dbReference>
<dbReference type="GO" id="GO:0006606">
    <property type="term" value="P:protein import into nucleus"/>
    <property type="evidence" value="ECO:0007669"/>
    <property type="project" value="TreeGrafter"/>
</dbReference>